<name>D0KWI9_HALNC</name>
<dbReference type="AlphaFoldDB" id="D0KWI9"/>
<reference evidence="4 5" key="1">
    <citation type="submission" date="2009-10" db="EMBL/GenBank/DDBJ databases">
        <title>Complete sequence of Halothiobacillus neapolitanus c2.</title>
        <authorList>
            <consortium name="US DOE Joint Genome Institute"/>
            <person name="Lucas S."/>
            <person name="Copeland A."/>
            <person name="Lapidus A."/>
            <person name="Glavina del Rio T."/>
            <person name="Tice H."/>
            <person name="Bruce D."/>
            <person name="Goodwin L."/>
            <person name="Pitluck S."/>
            <person name="Davenport K."/>
            <person name="Brettin T."/>
            <person name="Detter J.C."/>
            <person name="Han C."/>
            <person name="Tapia R."/>
            <person name="Larimer F."/>
            <person name="Land M."/>
            <person name="Hauser L."/>
            <person name="Kyrpides N."/>
            <person name="Mikhailova N."/>
            <person name="Kerfeld C."/>
            <person name="Cannon G."/>
            <person name="Heinhort S."/>
        </authorList>
    </citation>
    <scope>NUCLEOTIDE SEQUENCE [LARGE SCALE GENOMIC DNA]</scope>
    <source>
        <strain evidence="5">ATCC 23641 / c2</strain>
    </source>
</reference>
<dbReference type="STRING" id="555778.Hneap_0122"/>
<dbReference type="SMART" id="SM00382">
    <property type="entry name" value="AAA"/>
    <property type="match status" value="1"/>
</dbReference>
<dbReference type="InterPro" id="IPR003593">
    <property type="entry name" value="AAA+_ATPase"/>
</dbReference>
<evidence type="ECO:0000313" key="5">
    <source>
        <dbReference type="Proteomes" id="UP000009102"/>
    </source>
</evidence>
<dbReference type="Proteomes" id="UP000009102">
    <property type="component" value="Chromosome"/>
</dbReference>
<evidence type="ECO:0000256" key="1">
    <source>
        <dbReference type="ARBA" id="ARBA00022741"/>
    </source>
</evidence>
<dbReference type="OrthoDB" id="4408248at2"/>
<accession>D0KWI9</accession>
<dbReference type="PANTHER" id="PTHR43119">
    <property type="entry name" value="ABC TRANSPORT PROTEIN ATP-BINDING COMPONENT-RELATED"/>
    <property type="match status" value="1"/>
</dbReference>
<dbReference type="RefSeq" id="WP_012823022.1">
    <property type="nucleotide sequence ID" value="NC_013422.1"/>
</dbReference>
<dbReference type="InterPro" id="IPR027417">
    <property type="entry name" value="P-loop_NTPase"/>
</dbReference>
<dbReference type="KEGG" id="hna:Hneap_0122"/>
<dbReference type="Pfam" id="PF00005">
    <property type="entry name" value="ABC_tran"/>
    <property type="match status" value="1"/>
</dbReference>
<evidence type="ECO:0000313" key="4">
    <source>
        <dbReference type="EMBL" id="ACX94986.1"/>
    </source>
</evidence>
<dbReference type="Gene3D" id="3.40.50.300">
    <property type="entry name" value="P-loop containing nucleotide triphosphate hydrolases"/>
    <property type="match status" value="1"/>
</dbReference>
<feature type="domain" description="ABC transporter" evidence="3">
    <location>
        <begin position="3"/>
        <end position="205"/>
    </location>
</feature>
<protein>
    <submittedName>
        <fullName evidence="4">ABC transporter related protein</fullName>
    </submittedName>
</protein>
<dbReference type="PROSITE" id="PS50893">
    <property type="entry name" value="ABC_TRANSPORTER_2"/>
    <property type="match status" value="1"/>
</dbReference>
<dbReference type="eggNOG" id="COG1136">
    <property type="taxonomic scope" value="Bacteria"/>
</dbReference>
<evidence type="ECO:0000259" key="3">
    <source>
        <dbReference type="PROSITE" id="PS50893"/>
    </source>
</evidence>
<dbReference type="EMBL" id="CP001801">
    <property type="protein sequence ID" value="ACX94986.1"/>
    <property type="molecule type" value="Genomic_DNA"/>
</dbReference>
<keyword evidence="1" id="KW-0547">Nucleotide-binding</keyword>
<dbReference type="HOGENOM" id="CLU_000604_1_22_6"/>
<dbReference type="InterPro" id="IPR003439">
    <property type="entry name" value="ABC_transporter-like_ATP-bd"/>
</dbReference>
<keyword evidence="5" id="KW-1185">Reference proteome</keyword>
<dbReference type="SUPFAM" id="SSF52540">
    <property type="entry name" value="P-loop containing nucleoside triphosphate hydrolases"/>
    <property type="match status" value="1"/>
</dbReference>
<dbReference type="GO" id="GO:0016887">
    <property type="term" value="F:ATP hydrolysis activity"/>
    <property type="evidence" value="ECO:0007669"/>
    <property type="project" value="InterPro"/>
</dbReference>
<gene>
    <name evidence="4" type="ordered locus">Hneap_0122</name>
</gene>
<organism evidence="4 5">
    <name type="scientific">Halothiobacillus neapolitanus (strain ATCC 23641 / DSM 15147 / CIP 104769 / NCIMB 8539 / c2)</name>
    <name type="common">Thiobacillus neapolitanus</name>
    <dbReference type="NCBI Taxonomy" id="555778"/>
    <lineage>
        <taxon>Bacteria</taxon>
        <taxon>Pseudomonadati</taxon>
        <taxon>Pseudomonadota</taxon>
        <taxon>Gammaproteobacteria</taxon>
        <taxon>Chromatiales</taxon>
        <taxon>Halothiobacillaceae</taxon>
        <taxon>Halothiobacillus</taxon>
    </lineage>
</organism>
<sequence length="205" mass="22739">MLFEARNVTGEPGSGVRYRPVSLQLEAGEILTIYGQSGIGKSQFLRALADLTPHTGDVLLDGVSQTKIRPENWRQQVGYVPAESGWWADVVAQHFSEQPPEAWLSMLSLAPELLDAPVERLSTGERQRLALVRALVLQPKVLLLDEPTANLDQRNAQKLIELVKTYAQSEQAAVIWVSHDVDERALLGNRSLEICADTTHQAHRS</sequence>
<evidence type="ECO:0000256" key="2">
    <source>
        <dbReference type="ARBA" id="ARBA00022840"/>
    </source>
</evidence>
<keyword evidence="2" id="KW-0067">ATP-binding</keyword>
<dbReference type="PANTHER" id="PTHR43119:SF1">
    <property type="entry name" value="ABC TRANSPORTER DOMAIN-CONTAINING PROTEIN"/>
    <property type="match status" value="1"/>
</dbReference>
<dbReference type="GO" id="GO:0005524">
    <property type="term" value="F:ATP binding"/>
    <property type="evidence" value="ECO:0007669"/>
    <property type="project" value="UniProtKB-KW"/>
</dbReference>
<proteinExistence type="predicted"/>